<feature type="compositionally biased region" description="Low complexity" evidence="1">
    <location>
        <begin position="133"/>
        <end position="147"/>
    </location>
</feature>
<reference evidence="2 3" key="1">
    <citation type="journal article" date="2012" name="ISME J.">
        <title>Nitrification expanded: discovery, physiology and genomics of a nitrite-oxidizing bacterium from the phylum Chloroflexi.</title>
        <authorList>
            <person name="Sorokin D.Y."/>
            <person name="Lucker S."/>
            <person name="Vejmelkova D."/>
            <person name="Kostrikina N.A."/>
            <person name="Kleerebezem R."/>
            <person name="Rijpstra W.I."/>
            <person name="Damste J.S."/>
            <person name="Le Paslier D."/>
            <person name="Muyzer G."/>
            <person name="Wagner M."/>
            <person name="van Loosdrecht M.C."/>
            <person name="Daims H."/>
        </authorList>
    </citation>
    <scope>NUCLEOTIDE SEQUENCE [LARGE SCALE GENOMIC DNA]</scope>
    <source>
        <strain evidence="3">none</strain>
    </source>
</reference>
<organism evidence="2 3">
    <name type="scientific">Nitrolancea hollandica Lb</name>
    <dbReference type="NCBI Taxonomy" id="1129897"/>
    <lineage>
        <taxon>Bacteria</taxon>
        <taxon>Pseudomonadati</taxon>
        <taxon>Thermomicrobiota</taxon>
        <taxon>Thermomicrobia</taxon>
        <taxon>Sphaerobacterales</taxon>
        <taxon>Sphaerobacterineae</taxon>
        <taxon>Sphaerobacteraceae</taxon>
        <taxon>Nitrolancea</taxon>
    </lineage>
</organism>
<name>I4EMD8_9BACT</name>
<dbReference type="EMBL" id="CAGS01000550">
    <property type="protein sequence ID" value="CCF85851.1"/>
    <property type="molecule type" value="Genomic_DNA"/>
</dbReference>
<sequence>MDADAREQRDRLRQERAFEDYWKLGTKRSVEALFRQYVAQAREQGRDTVPTLHKPDLTRWRRDYGWDERVSKRVQQQLDDDRERYEAIRKEALDQLHGLIPQALQALGEILQDRTNNATRLRAVDAVLARANLEQSPQEAAPQAPQLPQRPPENASEEEKLRWFQARQQMLKENK</sequence>
<gene>
    <name evidence="2" type="ORF">NITHO_5940006</name>
</gene>
<feature type="region of interest" description="Disordered" evidence="1">
    <location>
        <begin position="133"/>
        <end position="160"/>
    </location>
</feature>
<dbReference type="AlphaFoldDB" id="I4EMD8"/>
<evidence type="ECO:0000313" key="2">
    <source>
        <dbReference type="EMBL" id="CCF85851.1"/>
    </source>
</evidence>
<proteinExistence type="predicted"/>
<keyword evidence="3" id="KW-1185">Reference proteome</keyword>
<accession>I4EMD8</accession>
<dbReference type="RefSeq" id="WP_008481107.1">
    <property type="nucleotide sequence ID" value="NZ_CAGS01000550.1"/>
</dbReference>
<dbReference type="Proteomes" id="UP000004221">
    <property type="component" value="Unassembled WGS sequence"/>
</dbReference>
<protein>
    <submittedName>
        <fullName evidence="2">Uncharacterized protein</fullName>
    </submittedName>
</protein>
<comment type="caution">
    <text evidence="2">The sequence shown here is derived from an EMBL/GenBank/DDBJ whole genome shotgun (WGS) entry which is preliminary data.</text>
</comment>
<evidence type="ECO:0000256" key="1">
    <source>
        <dbReference type="SAM" id="MobiDB-lite"/>
    </source>
</evidence>
<evidence type="ECO:0000313" key="3">
    <source>
        <dbReference type="Proteomes" id="UP000004221"/>
    </source>
</evidence>